<evidence type="ECO:0000313" key="3">
    <source>
        <dbReference type="Proteomes" id="UP000677218"/>
    </source>
</evidence>
<evidence type="ECO:0000256" key="1">
    <source>
        <dbReference type="SAM" id="Phobius"/>
    </source>
</evidence>
<comment type="caution">
    <text evidence="2">The sequence shown here is derived from an EMBL/GenBank/DDBJ whole genome shotgun (WGS) entry which is preliminary data.</text>
</comment>
<gene>
    <name evidence="2" type="ORF">LCB40_06850</name>
</gene>
<keyword evidence="3" id="KW-1185">Reference proteome</keyword>
<dbReference type="InterPro" id="IPR049731">
    <property type="entry name" value="LVIS_2131-like"/>
</dbReference>
<name>A0A916VI20_9LACO</name>
<dbReference type="AlphaFoldDB" id="A0A916VI20"/>
<dbReference type="EMBL" id="BMAY01000004">
    <property type="protein sequence ID" value="GFZ26805.1"/>
    <property type="molecule type" value="Genomic_DNA"/>
</dbReference>
<organism evidence="2 3">
    <name type="scientific">Lactobacillus corticis</name>
    <dbReference type="NCBI Taxonomy" id="2201249"/>
    <lineage>
        <taxon>Bacteria</taxon>
        <taxon>Bacillati</taxon>
        <taxon>Bacillota</taxon>
        <taxon>Bacilli</taxon>
        <taxon>Lactobacillales</taxon>
        <taxon>Lactobacillaceae</taxon>
        <taxon>Lactobacillus</taxon>
    </lineage>
</organism>
<feature type="transmembrane region" description="Helical" evidence="1">
    <location>
        <begin position="45"/>
        <end position="64"/>
    </location>
</feature>
<protein>
    <submittedName>
        <fullName evidence="2">Uncharacterized protein</fullName>
    </submittedName>
</protein>
<dbReference type="Proteomes" id="UP000677218">
    <property type="component" value="Unassembled WGS sequence"/>
</dbReference>
<sequence length="210" mass="24029">MFTWNLLGILLWVAVIMYLVFIIQHIRHMRIKMIVQKHKRFDLQTFLISLIEVAVFVVGFGYMFNVTILDNPDLEDTSRISSHVVYKQLIPETSTSGKSTYVKINSSKRRIGSQTYTVLVNGHKITVASSSAAIVYGSNPIGVDAERIPYNEKQLRKQDKKYQKAYVAIYTARYKANWQNGIGMHAGRLATTYYLIRVPDSSFVRAAKDK</sequence>
<dbReference type="RefSeq" id="WP_212780500.1">
    <property type="nucleotide sequence ID" value="NZ_BMAY01000004.1"/>
</dbReference>
<keyword evidence="1" id="KW-0812">Transmembrane</keyword>
<feature type="transmembrane region" description="Helical" evidence="1">
    <location>
        <begin position="6"/>
        <end position="24"/>
    </location>
</feature>
<keyword evidence="1" id="KW-0472">Membrane</keyword>
<proteinExistence type="predicted"/>
<dbReference type="NCBIfam" id="NF040508">
    <property type="entry name" value="LVIS_2131_fam"/>
    <property type="match status" value="1"/>
</dbReference>
<keyword evidence="1" id="KW-1133">Transmembrane helix</keyword>
<evidence type="ECO:0000313" key="2">
    <source>
        <dbReference type="EMBL" id="GFZ26805.1"/>
    </source>
</evidence>
<reference evidence="2" key="1">
    <citation type="submission" date="2020-08" db="EMBL/GenBank/DDBJ databases">
        <title>Taxonomic study for Lactobacillus species isolated from hardwood bark.</title>
        <authorList>
            <person name="Tohno M."/>
            <person name="Tanizawa Y."/>
        </authorList>
    </citation>
    <scope>NUCLEOTIDE SEQUENCE</scope>
    <source>
        <strain evidence="2">B40</strain>
    </source>
</reference>
<accession>A0A916VI20</accession>